<dbReference type="OrthoDB" id="9808150at2"/>
<sequence>MEQGAPKGKLIVFSAPSGTGKSTIAKAVLGQIGELSFSVSATTRSKRPGEEEGVHYFFLDKKEFEELIEKGGFIEFEYFFGNYYGTLLDKTREAIDSGRHLLLDLDVKGALNLKKLFPLDSLLLFIRPPSMAVLQERLLQRDGRNSPGLQERLERAELELGYAEQFDEVVVNDDLEQTVTAVTGIIRKYLTTL</sequence>
<evidence type="ECO:0000256" key="1">
    <source>
        <dbReference type="ARBA" id="ARBA00003531"/>
    </source>
</evidence>
<dbReference type="PROSITE" id="PS00856">
    <property type="entry name" value="GUANYLATE_KINASE_1"/>
    <property type="match status" value="1"/>
</dbReference>
<comment type="catalytic activity">
    <reaction evidence="12 13">
        <text>GMP + ATP = GDP + ADP</text>
        <dbReference type="Rhea" id="RHEA:20780"/>
        <dbReference type="ChEBI" id="CHEBI:30616"/>
        <dbReference type="ChEBI" id="CHEBI:58115"/>
        <dbReference type="ChEBI" id="CHEBI:58189"/>
        <dbReference type="ChEBI" id="CHEBI:456216"/>
        <dbReference type="EC" id="2.7.4.8"/>
    </reaction>
</comment>
<dbReference type="Gene3D" id="3.40.50.300">
    <property type="entry name" value="P-loop containing nucleotide triphosphate hydrolases"/>
    <property type="match status" value="1"/>
</dbReference>
<keyword evidence="7 13" id="KW-0808">Transferase</keyword>
<comment type="function">
    <text evidence="1 13">Essential for recycling GMP and indirectly, cGMP.</text>
</comment>
<evidence type="ECO:0000256" key="11">
    <source>
        <dbReference type="ARBA" id="ARBA00030128"/>
    </source>
</evidence>
<evidence type="ECO:0000256" key="13">
    <source>
        <dbReference type="HAMAP-Rule" id="MF_00328"/>
    </source>
</evidence>
<evidence type="ECO:0000256" key="6">
    <source>
        <dbReference type="ARBA" id="ARBA00022490"/>
    </source>
</evidence>
<evidence type="ECO:0000259" key="14">
    <source>
        <dbReference type="PROSITE" id="PS50052"/>
    </source>
</evidence>
<keyword evidence="10 13" id="KW-0067">ATP-binding</keyword>
<dbReference type="AlphaFoldDB" id="A0A124GAN6"/>
<proteinExistence type="inferred from homology"/>
<dbReference type="InterPro" id="IPR008144">
    <property type="entry name" value="Guanylate_kin-like_dom"/>
</dbReference>
<dbReference type="NCBIfam" id="TIGR03263">
    <property type="entry name" value="guanyl_kin"/>
    <property type="match status" value="1"/>
</dbReference>
<dbReference type="SUPFAM" id="SSF52540">
    <property type="entry name" value="P-loop containing nucleoside triphosphate hydrolases"/>
    <property type="match status" value="1"/>
</dbReference>
<dbReference type="RefSeq" id="WP_059138288.1">
    <property type="nucleotide sequence ID" value="NZ_LMBR01000016.1"/>
</dbReference>
<dbReference type="SMART" id="SM00072">
    <property type="entry name" value="GuKc"/>
    <property type="match status" value="1"/>
</dbReference>
<evidence type="ECO:0000256" key="12">
    <source>
        <dbReference type="ARBA" id="ARBA00048594"/>
    </source>
</evidence>
<keyword evidence="6 13" id="KW-0963">Cytoplasm</keyword>
<evidence type="ECO:0000256" key="7">
    <source>
        <dbReference type="ARBA" id="ARBA00022679"/>
    </source>
</evidence>
<organism evidence="15 16">
    <name type="scientific">Chlorobium limicola</name>
    <dbReference type="NCBI Taxonomy" id="1092"/>
    <lineage>
        <taxon>Bacteria</taxon>
        <taxon>Pseudomonadati</taxon>
        <taxon>Chlorobiota</taxon>
        <taxon>Chlorobiia</taxon>
        <taxon>Chlorobiales</taxon>
        <taxon>Chlorobiaceae</taxon>
        <taxon>Chlorobium/Pelodictyon group</taxon>
        <taxon>Chlorobium</taxon>
    </lineage>
</organism>
<dbReference type="Proteomes" id="UP000053937">
    <property type="component" value="Unassembled WGS sequence"/>
</dbReference>
<evidence type="ECO:0000256" key="9">
    <source>
        <dbReference type="ARBA" id="ARBA00022777"/>
    </source>
</evidence>
<keyword evidence="8 13" id="KW-0547">Nucleotide-binding</keyword>
<gene>
    <name evidence="13" type="primary">gmk</name>
    <name evidence="15" type="ORF">ASB62_01375</name>
</gene>
<evidence type="ECO:0000313" key="15">
    <source>
        <dbReference type="EMBL" id="KUL32787.1"/>
    </source>
</evidence>
<comment type="caution">
    <text evidence="15">The sequence shown here is derived from an EMBL/GenBank/DDBJ whole genome shotgun (WGS) entry which is preliminary data.</text>
</comment>
<dbReference type="PANTHER" id="PTHR23117">
    <property type="entry name" value="GUANYLATE KINASE-RELATED"/>
    <property type="match status" value="1"/>
</dbReference>
<keyword evidence="16" id="KW-1185">Reference proteome</keyword>
<name>A0A124GAN6_CHLLI</name>
<dbReference type="GO" id="GO:0004385">
    <property type="term" value="F:GMP kinase activity"/>
    <property type="evidence" value="ECO:0007669"/>
    <property type="project" value="UniProtKB-UniRule"/>
</dbReference>
<protein>
    <recommendedName>
        <fullName evidence="5 13">Guanylate kinase</fullName>
        <ecNumber evidence="4 13">2.7.4.8</ecNumber>
    </recommendedName>
    <alternativeName>
        <fullName evidence="11 13">GMP kinase</fullName>
    </alternativeName>
</protein>
<evidence type="ECO:0000256" key="3">
    <source>
        <dbReference type="ARBA" id="ARBA00005790"/>
    </source>
</evidence>
<evidence type="ECO:0000313" key="16">
    <source>
        <dbReference type="Proteomes" id="UP000053937"/>
    </source>
</evidence>
<dbReference type="CDD" id="cd00071">
    <property type="entry name" value="GMPK"/>
    <property type="match status" value="1"/>
</dbReference>
<dbReference type="PANTHER" id="PTHR23117:SF13">
    <property type="entry name" value="GUANYLATE KINASE"/>
    <property type="match status" value="1"/>
</dbReference>
<comment type="subcellular location">
    <subcellularLocation>
        <location evidence="2 13">Cytoplasm</location>
    </subcellularLocation>
</comment>
<keyword evidence="9 13" id="KW-0418">Kinase</keyword>
<dbReference type="Pfam" id="PF00625">
    <property type="entry name" value="Guanylate_kin"/>
    <property type="match status" value="1"/>
</dbReference>
<feature type="binding site" evidence="13">
    <location>
        <begin position="15"/>
        <end position="22"/>
    </location>
    <ligand>
        <name>ATP</name>
        <dbReference type="ChEBI" id="CHEBI:30616"/>
    </ligand>
</feature>
<reference evidence="15 16" key="1">
    <citation type="submission" date="2015-10" db="EMBL/GenBank/DDBJ databases">
        <title>Draft Genome Sequence of Chlorobium limicola strain Frasassi Growing under Artificial Lighting in the Frasassi Cave System.</title>
        <authorList>
            <person name="Mansor M."/>
            <person name="Macalady J."/>
        </authorList>
    </citation>
    <scope>NUCLEOTIDE SEQUENCE [LARGE SCALE GENOMIC DNA]</scope>
    <source>
        <strain evidence="15 16">Frasassi</strain>
    </source>
</reference>
<feature type="domain" description="Guanylate kinase-like" evidence="14">
    <location>
        <begin position="8"/>
        <end position="187"/>
    </location>
</feature>
<dbReference type="EMBL" id="LMBR01000016">
    <property type="protein sequence ID" value="KUL32787.1"/>
    <property type="molecule type" value="Genomic_DNA"/>
</dbReference>
<dbReference type="Gene3D" id="3.30.63.10">
    <property type="entry name" value="Guanylate Kinase phosphate binding domain"/>
    <property type="match status" value="1"/>
</dbReference>
<evidence type="ECO:0000256" key="5">
    <source>
        <dbReference type="ARBA" id="ARBA00016296"/>
    </source>
</evidence>
<dbReference type="InterPro" id="IPR008145">
    <property type="entry name" value="GK/Ca_channel_bsu"/>
</dbReference>
<evidence type="ECO:0000256" key="8">
    <source>
        <dbReference type="ARBA" id="ARBA00022741"/>
    </source>
</evidence>
<dbReference type="FunFam" id="3.30.63.10:FF:000005">
    <property type="entry name" value="Guanylate kinase"/>
    <property type="match status" value="1"/>
</dbReference>
<dbReference type="InterPro" id="IPR020590">
    <property type="entry name" value="Guanylate_kinase_CS"/>
</dbReference>
<dbReference type="InterPro" id="IPR017665">
    <property type="entry name" value="Guanylate_kinase"/>
</dbReference>
<comment type="similarity">
    <text evidence="3 13">Belongs to the guanylate kinase family.</text>
</comment>
<dbReference type="InterPro" id="IPR027417">
    <property type="entry name" value="P-loop_NTPase"/>
</dbReference>
<dbReference type="HAMAP" id="MF_00328">
    <property type="entry name" value="Guanylate_kinase"/>
    <property type="match status" value="1"/>
</dbReference>
<evidence type="ECO:0000256" key="2">
    <source>
        <dbReference type="ARBA" id="ARBA00004496"/>
    </source>
</evidence>
<evidence type="ECO:0000256" key="10">
    <source>
        <dbReference type="ARBA" id="ARBA00022840"/>
    </source>
</evidence>
<dbReference type="GO" id="GO:0005829">
    <property type="term" value="C:cytosol"/>
    <property type="evidence" value="ECO:0007669"/>
    <property type="project" value="TreeGrafter"/>
</dbReference>
<evidence type="ECO:0000256" key="4">
    <source>
        <dbReference type="ARBA" id="ARBA00012961"/>
    </source>
</evidence>
<dbReference type="PROSITE" id="PS50052">
    <property type="entry name" value="GUANYLATE_KINASE_2"/>
    <property type="match status" value="1"/>
</dbReference>
<dbReference type="EC" id="2.7.4.8" evidence="4 13"/>
<dbReference type="GO" id="GO:0005524">
    <property type="term" value="F:ATP binding"/>
    <property type="evidence" value="ECO:0007669"/>
    <property type="project" value="UniProtKB-UniRule"/>
</dbReference>
<accession>A0A124GAN6</accession>